<keyword evidence="3" id="KW-1185">Reference proteome</keyword>
<dbReference type="GO" id="GO:0007160">
    <property type="term" value="P:cell-matrix adhesion"/>
    <property type="evidence" value="ECO:0007669"/>
    <property type="project" value="InterPro"/>
</dbReference>
<feature type="domain" description="NIDO" evidence="1">
    <location>
        <begin position="87"/>
        <end position="155"/>
    </location>
</feature>
<reference evidence="2 3" key="1">
    <citation type="submission" date="2019-04" db="EMBL/GenBank/DDBJ databases">
        <authorList>
            <consortium name="Wellcome Sanger Institute Data Sharing"/>
        </authorList>
    </citation>
    <scope>NUCLEOTIDE SEQUENCE [LARGE SCALE GENOMIC DNA]</scope>
</reference>
<evidence type="ECO:0000259" key="1">
    <source>
        <dbReference type="PROSITE" id="PS51220"/>
    </source>
</evidence>
<evidence type="ECO:0000313" key="3">
    <source>
        <dbReference type="Proteomes" id="UP000694397"/>
    </source>
</evidence>
<dbReference type="InterPro" id="IPR003886">
    <property type="entry name" value="NIDO_dom"/>
</dbReference>
<dbReference type="PANTHER" id="PTHR46160:SF9">
    <property type="entry name" value="PROTEIN PRY2-RELATED"/>
    <property type="match status" value="1"/>
</dbReference>
<reference evidence="2" key="3">
    <citation type="submission" date="2025-09" db="UniProtKB">
        <authorList>
            <consortium name="Ensembl"/>
        </authorList>
    </citation>
    <scope>IDENTIFICATION</scope>
</reference>
<name>A0A8C9R3X0_SCLFO</name>
<reference evidence="2" key="2">
    <citation type="submission" date="2025-08" db="UniProtKB">
        <authorList>
            <consortium name="Ensembl"/>
        </authorList>
    </citation>
    <scope>IDENTIFICATION</scope>
</reference>
<dbReference type="Proteomes" id="UP000694397">
    <property type="component" value="Chromosome 3"/>
</dbReference>
<dbReference type="Pfam" id="PF06119">
    <property type="entry name" value="NIDO"/>
    <property type="match status" value="1"/>
</dbReference>
<proteinExistence type="predicted"/>
<organism evidence="2 3">
    <name type="scientific">Scleropages formosus</name>
    <name type="common">Asian bonytongue</name>
    <name type="synonym">Osteoglossum formosum</name>
    <dbReference type="NCBI Taxonomy" id="113540"/>
    <lineage>
        <taxon>Eukaryota</taxon>
        <taxon>Metazoa</taxon>
        <taxon>Chordata</taxon>
        <taxon>Craniata</taxon>
        <taxon>Vertebrata</taxon>
        <taxon>Euteleostomi</taxon>
        <taxon>Actinopterygii</taxon>
        <taxon>Neopterygii</taxon>
        <taxon>Teleostei</taxon>
        <taxon>Osteoglossocephala</taxon>
        <taxon>Osteoglossomorpha</taxon>
        <taxon>Osteoglossiformes</taxon>
        <taxon>Osteoglossidae</taxon>
        <taxon>Scleropages</taxon>
    </lineage>
</organism>
<dbReference type="OrthoDB" id="6236007at2759"/>
<dbReference type="InterPro" id="IPR052749">
    <property type="entry name" value="Alpha-tectorin"/>
</dbReference>
<protein>
    <recommendedName>
        <fullName evidence="1">NIDO domain-containing protein</fullName>
    </recommendedName>
</protein>
<sequence length="155" mass="17524">FSQSSEIFTFLSFVLENFYPYGPSNGDTVNPSVDDGSSSAIPLINTFPYFGNAYNQLYVKNMGLLTFDQSVSSSYPYLYTSYVAIAPLWSYWNNAKSGVISYRQVTSGSDLQRATSDINQYFPQLNFVATWVFIATWDSVAFNNMDTVKTCFRLK</sequence>
<dbReference type="PROSITE" id="PS51220">
    <property type="entry name" value="NIDO"/>
    <property type="match status" value="1"/>
</dbReference>
<dbReference type="GeneTree" id="ENSGT00940000164679"/>
<dbReference type="Ensembl" id="ENSSFOT00015008721.2">
    <property type="protein sequence ID" value="ENSSFOP00015008597.2"/>
    <property type="gene ID" value="ENSSFOG00015005611.2"/>
</dbReference>
<accession>A0A8C9R3X0</accession>
<dbReference type="AlphaFoldDB" id="A0A8C9R3X0"/>
<dbReference type="PANTHER" id="PTHR46160">
    <property type="entry name" value="ALPHA-TECTORIN-RELATED"/>
    <property type="match status" value="1"/>
</dbReference>
<evidence type="ECO:0000313" key="2">
    <source>
        <dbReference type="Ensembl" id="ENSSFOP00015008597.2"/>
    </source>
</evidence>